<dbReference type="InterPro" id="IPR000071">
    <property type="entry name" value="Lentvrl_matrix_N"/>
</dbReference>
<dbReference type="PANTHER" id="PTHR40389">
    <property type="entry name" value="ENDOGENOUS RETROVIRUS GROUP K MEMBER 24 GAG POLYPROTEIN-RELATED"/>
    <property type="match status" value="1"/>
</dbReference>
<dbReference type="FunFam" id="1.10.375.10:FF:000001">
    <property type="entry name" value="Gag polyprotein"/>
    <property type="match status" value="1"/>
</dbReference>
<dbReference type="FunFam" id="1.10.1200.30:FF:000001">
    <property type="entry name" value="Gag polyprotein"/>
    <property type="match status" value="1"/>
</dbReference>
<evidence type="ECO:0000256" key="9">
    <source>
        <dbReference type="ARBA" id="ARBA00022581"/>
    </source>
</evidence>
<keyword evidence="17 28" id="KW-0862">Zinc</keyword>
<evidence type="ECO:0000256" key="6">
    <source>
        <dbReference type="ARBA" id="ARBA00022553"/>
    </source>
</evidence>
<dbReference type="SMART" id="SM00343">
    <property type="entry name" value="ZnF_C2HC"/>
    <property type="match status" value="2"/>
</dbReference>
<comment type="PTM">
    <molecule>Gag-Pol polyprotein</molecule>
    <text evidence="28">Specific enzymatic cleavages by the viral protease yield mature proteins.</text>
</comment>
<dbReference type="Gene3D" id="6.10.250.390">
    <property type="match status" value="1"/>
</dbReference>
<keyword evidence="7 28" id="KW-0167">Capsid protein</keyword>
<dbReference type="InterPro" id="IPR012344">
    <property type="entry name" value="Matrix_HIV/RSV_N"/>
</dbReference>
<evidence type="ECO:0000256" key="26">
    <source>
        <dbReference type="ARBA" id="ARBA00037826"/>
    </source>
</evidence>
<dbReference type="InterPro" id="IPR008919">
    <property type="entry name" value="Retrov_capsid_N"/>
</dbReference>
<dbReference type="InterPro" id="IPR050195">
    <property type="entry name" value="Primate_lentivir_Gag_pol-like"/>
</dbReference>
<dbReference type="GO" id="GO:0019013">
    <property type="term" value="C:viral nucleocapsid"/>
    <property type="evidence" value="ECO:0007669"/>
    <property type="project" value="UniProtKB-KW"/>
</dbReference>
<keyword evidence="4" id="KW-1187">Viral budding via the host ESCRT complexes</keyword>
<evidence type="ECO:0000256" key="19">
    <source>
        <dbReference type="ARBA" id="ARBA00022870"/>
    </source>
</evidence>
<keyword evidence="23" id="KW-0472">Membrane</keyword>
<dbReference type="SUPFAM" id="SSF47943">
    <property type="entry name" value="Retrovirus capsid protein, N-terminal core domain"/>
    <property type="match status" value="1"/>
</dbReference>
<evidence type="ECO:0000256" key="18">
    <source>
        <dbReference type="ARBA" id="ARBA00022844"/>
    </source>
</evidence>
<dbReference type="PRINTS" id="PR00234">
    <property type="entry name" value="HIV1MATRIX"/>
</dbReference>
<keyword evidence="11" id="KW-1198">Viral budding</keyword>
<dbReference type="FunFam" id="4.10.60.10:FF:000001">
    <property type="entry name" value="Gag polyprotein"/>
    <property type="match status" value="1"/>
</dbReference>
<evidence type="ECO:0000256" key="29">
    <source>
        <dbReference type="SAM" id="Coils"/>
    </source>
</evidence>
<dbReference type="Pfam" id="PF00607">
    <property type="entry name" value="Gag_p24"/>
    <property type="match status" value="1"/>
</dbReference>
<dbReference type="Gene3D" id="4.10.60.10">
    <property type="entry name" value="Zinc finger, CCHC-type"/>
    <property type="match status" value="1"/>
</dbReference>
<evidence type="ECO:0000256" key="25">
    <source>
        <dbReference type="ARBA" id="ARBA00023288"/>
    </source>
</evidence>
<feature type="compositionally biased region" description="Basic and acidic residues" evidence="30">
    <location>
        <begin position="470"/>
        <end position="487"/>
    </location>
</feature>
<evidence type="ECO:0000256" key="5">
    <source>
        <dbReference type="ARBA" id="ARBA00022511"/>
    </source>
</evidence>
<evidence type="ECO:0000256" key="10">
    <source>
        <dbReference type="ARBA" id="ARBA00022612"/>
    </source>
</evidence>
<keyword evidence="25" id="KW-0449">Lipoprotein</keyword>
<keyword evidence="10" id="KW-1188">Viral release from host cell</keyword>
<evidence type="ECO:0000256" key="28">
    <source>
        <dbReference type="RuleBase" id="RU004487"/>
    </source>
</evidence>
<evidence type="ECO:0000313" key="32">
    <source>
        <dbReference type="EMBL" id="ALX35152.1"/>
    </source>
</evidence>
<keyword evidence="24 28" id="KW-1035">Host cytoplasm</keyword>
<dbReference type="SUPFAM" id="SSF47353">
    <property type="entry name" value="Retrovirus capsid dimerization domain-like"/>
    <property type="match status" value="1"/>
</dbReference>
<dbReference type="Gene3D" id="1.10.375.10">
    <property type="entry name" value="Human Immunodeficiency Virus Type 1 Capsid Protein"/>
    <property type="match status" value="1"/>
</dbReference>
<dbReference type="InterPro" id="IPR001878">
    <property type="entry name" value="Znf_CCHC"/>
</dbReference>
<evidence type="ECO:0000256" key="21">
    <source>
        <dbReference type="ARBA" id="ARBA00023046"/>
    </source>
</evidence>
<dbReference type="EMBL" id="KU168263">
    <property type="protein sequence ID" value="ALX35152.1"/>
    <property type="molecule type" value="Genomic_RNA"/>
</dbReference>
<evidence type="ECO:0000256" key="12">
    <source>
        <dbReference type="ARBA" id="ARBA00022707"/>
    </source>
</evidence>
<dbReference type="InterPro" id="IPR008916">
    <property type="entry name" value="Retrov_capsid_C"/>
</dbReference>
<comment type="subcellular location">
    <molecule>Matrix protein p17</molecule>
    <subcellularLocation>
        <location evidence="28">Virion membrane</location>
        <topology evidence="28">Lipid-anchor</topology>
    </subcellularLocation>
    <subcellularLocation>
        <location evidence="28">Host nucleus</location>
    </subcellularLocation>
    <subcellularLocation>
        <location evidence="28">Host cytoplasm</location>
    </subcellularLocation>
</comment>
<feature type="domain" description="CCHC-type" evidence="31">
    <location>
        <begin position="388"/>
        <end position="403"/>
    </location>
</feature>
<dbReference type="GO" id="GO:0003723">
    <property type="term" value="F:RNA binding"/>
    <property type="evidence" value="ECO:0007669"/>
    <property type="project" value="UniProtKB-KW"/>
</dbReference>
<dbReference type="GO" id="GO:0055036">
    <property type="term" value="C:virion membrane"/>
    <property type="evidence" value="ECO:0007669"/>
    <property type="project" value="UniProtKB-SubCell"/>
</dbReference>
<dbReference type="GO" id="GO:0020002">
    <property type="term" value="C:host cell plasma membrane"/>
    <property type="evidence" value="ECO:0007669"/>
    <property type="project" value="UniProtKB-SubCell"/>
</dbReference>
<accession>A0A0U4EFN3</accession>
<evidence type="ECO:0000256" key="14">
    <source>
        <dbReference type="ARBA" id="ARBA00022737"/>
    </source>
</evidence>
<evidence type="ECO:0000256" key="24">
    <source>
        <dbReference type="ARBA" id="ARBA00023200"/>
    </source>
</evidence>
<dbReference type="Pfam" id="PF08705">
    <property type="entry name" value="Gag_p6"/>
    <property type="match status" value="1"/>
</dbReference>
<keyword evidence="6" id="KW-0597">Phosphoprotein</keyword>
<evidence type="ECO:0000256" key="20">
    <source>
        <dbReference type="ARBA" id="ARBA00022884"/>
    </source>
</evidence>
<keyword evidence="19" id="KW-1043">Host membrane</keyword>
<sequence>MGARASVLSGGKLEAWEKIRLRPGGRKTYRLKHLVWASRELERFALNPSLLETALGCQQILTQLQPALQTGTEELRSLYNTVATLYCVHQKIPVRDTKEALDKIEELQNKSQQKTQQAEASKEREKISQNYPIVQNLQGQMVHQAISPRTLNAWVKVIEEKAFSPEVIPMFTALSEGATPQDLNTMLNTVGGHQAAMQMLKDTINEEAAEWDRLHPVHAGPPAPGQMREPRGSDIAGTTSTLQEQIAWMTSNPPIPVGDIYKRWIILGLNKIVRMYSPVSILDIKQGPKEPFRDYVDRFFKTLRAEQSSQEVKNWMTDTLLVQNANPDCKTILRALGPGATLEEMMTACQGVGGPSHKARILAEAMSQANTNVMMQRGNFKGPRKIIKCFNCGREGHIARNCRAPRKKGCWKCGKEGHQMKDCTERQANFLGKLWPSRQGRPGNFIQSRLEPTAPPAEPTAPPAESFSFEEEKAPSPKQEKKGKDPAPLDSLKSLFGNDPLLP</sequence>
<keyword evidence="20 28" id="KW-0694">RNA-binding</keyword>
<protein>
    <recommendedName>
        <fullName evidence="28">Gag polyprotein</fullName>
    </recommendedName>
    <component>
        <recommendedName>
            <fullName evidence="28">Matrix protein p17</fullName>
            <shortName evidence="28">MA</shortName>
        </recommendedName>
    </component>
</protein>
<dbReference type="GO" id="GO:0008270">
    <property type="term" value="F:zinc ion binding"/>
    <property type="evidence" value="ECO:0007669"/>
    <property type="project" value="UniProtKB-KW"/>
</dbReference>
<keyword evidence="5" id="KW-1032">Host cell membrane</keyword>
<evidence type="ECO:0000256" key="16">
    <source>
        <dbReference type="ARBA" id="ARBA00022771"/>
    </source>
</evidence>
<keyword evidence="9 28" id="KW-0945">Host-virus interaction</keyword>
<feature type="coiled-coil region" evidence="29">
    <location>
        <begin position="94"/>
        <end position="124"/>
    </location>
</feature>
<keyword evidence="8 28" id="KW-1048">Host nucleus</keyword>
<comment type="similarity">
    <text evidence="3">Belongs to the primate lentivirus group gag polyprotein family.</text>
</comment>
<dbReference type="GO" id="GO:0042025">
    <property type="term" value="C:host cell nucleus"/>
    <property type="evidence" value="ECO:0007669"/>
    <property type="project" value="UniProtKB-SubCell"/>
</dbReference>
<dbReference type="Gene3D" id="1.10.1200.30">
    <property type="match status" value="1"/>
</dbReference>
<dbReference type="Pfam" id="PF00098">
    <property type="entry name" value="zf-CCHC"/>
    <property type="match status" value="2"/>
</dbReference>
<keyword evidence="22 28" id="KW-0543">Viral nucleoprotein</keyword>
<evidence type="ECO:0000256" key="4">
    <source>
        <dbReference type="ARBA" id="ARBA00022462"/>
    </source>
</evidence>
<dbReference type="GO" id="GO:0072494">
    <property type="term" value="C:host multivesicular body"/>
    <property type="evidence" value="ECO:0007669"/>
    <property type="project" value="UniProtKB-SubCell"/>
</dbReference>
<dbReference type="SUPFAM" id="SSF47836">
    <property type="entry name" value="Retroviral matrix proteins"/>
    <property type="match status" value="1"/>
</dbReference>
<evidence type="ECO:0000256" key="11">
    <source>
        <dbReference type="ARBA" id="ARBA00022637"/>
    </source>
</evidence>
<dbReference type="SUPFAM" id="SSF57756">
    <property type="entry name" value="Retrovirus zinc finger-like domains"/>
    <property type="match status" value="1"/>
</dbReference>
<reference evidence="32 33" key="1">
    <citation type="journal article" date="2015" name="J. Clin. Microbiol.">
        <title>A PAN-HIV STRATEGY FOR COMPLETE GENOME SEQUENCING.</title>
        <authorList>
            <person name="Berg M.G."/>
            <person name="Yamaguchi J."/>
            <person name="Alessandri-Gradt E."/>
            <person name="Tell R.W."/>
            <person name="Plantier J.C."/>
            <person name="Brennan C.A."/>
        </authorList>
    </citation>
    <scope>NUCLEOTIDE SEQUENCE [LARGE SCALE GENOMIC DNA]</scope>
    <source>
        <strain evidence="32">LA08SySa</strain>
    </source>
</reference>
<dbReference type="Proteomes" id="UP000132129">
    <property type="component" value="Genome"/>
</dbReference>
<dbReference type="InterPro" id="IPR014817">
    <property type="entry name" value="Gag_p6"/>
</dbReference>
<evidence type="ECO:0000256" key="13">
    <source>
        <dbReference type="ARBA" id="ARBA00022723"/>
    </source>
</evidence>
<keyword evidence="16 27" id="KW-0863">Zinc-finger</keyword>
<evidence type="ECO:0000256" key="15">
    <source>
        <dbReference type="ARBA" id="ARBA00022758"/>
    </source>
</evidence>
<name>A0A0U4EFN3_HV1</name>
<dbReference type="Pfam" id="PF00540">
    <property type="entry name" value="Gag_p17"/>
    <property type="match status" value="1"/>
</dbReference>
<keyword evidence="13 28" id="KW-0479">Metal-binding</keyword>
<keyword evidence="12" id="KW-0519">Myristate</keyword>
<keyword evidence="15" id="KW-0688">Ribosomal frameshifting</keyword>
<proteinExistence type="inferred from homology"/>
<dbReference type="GO" id="GO:0039702">
    <property type="term" value="P:viral budding via host ESCRT complex"/>
    <property type="evidence" value="ECO:0007669"/>
    <property type="project" value="UniProtKB-KW"/>
</dbReference>
<dbReference type="PROSITE" id="PS50158">
    <property type="entry name" value="ZF_CCHC"/>
    <property type="match status" value="2"/>
</dbReference>
<organism evidence="32 33">
    <name type="scientific">Human immunodeficiency virus type 1</name>
    <name type="common">HIV-1</name>
    <dbReference type="NCBI Taxonomy" id="11676"/>
    <lineage>
        <taxon>Viruses</taxon>
        <taxon>Riboviria</taxon>
        <taxon>Pararnavirae</taxon>
        <taxon>Artverviricota</taxon>
        <taxon>Revtraviricetes</taxon>
        <taxon>Ortervirales</taxon>
        <taxon>Retroviridae</taxon>
        <taxon>Orthoretrovirinae</taxon>
        <taxon>Lentivirus</taxon>
        <taxon>Lentivirus humimdef1</taxon>
    </lineage>
</organism>
<feature type="domain" description="CCHC-type" evidence="31">
    <location>
        <begin position="410"/>
        <end position="425"/>
    </location>
</feature>
<evidence type="ECO:0000259" key="31">
    <source>
        <dbReference type="PROSITE" id="PS50158"/>
    </source>
</evidence>
<dbReference type="InterPro" id="IPR045345">
    <property type="entry name" value="Gag_p24_C"/>
</dbReference>
<dbReference type="PANTHER" id="PTHR40389:SF4">
    <property type="match status" value="1"/>
</dbReference>
<keyword evidence="14" id="KW-0677">Repeat</keyword>
<keyword evidence="21" id="KW-1039">Host endosome</keyword>
<keyword evidence="18 28" id="KW-0946">Virion</keyword>
<dbReference type="GO" id="GO:0005198">
    <property type="term" value="F:structural molecule activity"/>
    <property type="evidence" value="ECO:0007669"/>
    <property type="project" value="InterPro"/>
</dbReference>
<evidence type="ECO:0000256" key="17">
    <source>
        <dbReference type="ARBA" id="ARBA00022833"/>
    </source>
</evidence>
<dbReference type="Gene3D" id="1.10.150.90">
    <property type="entry name" value="Immunodeficiency lentiviruses, gag gene matrix protein p17"/>
    <property type="match status" value="1"/>
</dbReference>
<evidence type="ECO:0000256" key="27">
    <source>
        <dbReference type="PROSITE-ProRule" id="PRU00047"/>
    </source>
</evidence>
<dbReference type="Gene3D" id="1.20.5.760">
    <property type="entry name" value="Single helix bin"/>
    <property type="match status" value="1"/>
</dbReference>
<evidence type="ECO:0000256" key="23">
    <source>
        <dbReference type="ARBA" id="ARBA00023136"/>
    </source>
</evidence>
<dbReference type="GO" id="GO:0075523">
    <property type="term" value="P:viral translational frameshifting"/>
    <property type="evidence" value="ECO:0007669"/>
    <property type="project" value="UniProtKB-KW"/>
</dbReference>
<organismHost>
    <name type="scientific">Homo sapiens</name>
    <name type="common">Human</name>
    <dbReference type="NCBI Taxonomy" id="9606"/>
</organismHost>
<feature type="region of interest" description="Disordered" evidence="30">
    <location>
        <begin position="434"/>
        <end position="503"/>
    </location>
</feature>
<evidence type="ECO:0000256" key="1">
    <source>
        <dbReference type="ARBA" id="ARBA00004425"/>
    </source>
</evidence>
<dbReference type="InterPro" id="IPR036875">
    <property type="entry name" value="Znf_CCHC_sf"/>
</dbReference>
<dbReference type="InterPro" id="IPR010999">
    <property type="entry name" value="Retrovr_matrix"/>
</dbReference>
<evidence type="ECO:0000256" key="8">
    <source>
        <dbReference type="ARBA" id="ARBA00022562"/>
    </source>
</evidence>
<evidence type="ECO:0000256" key="7">
    <source>
        <dbReference type="ARBA" id="ARBA00022561"/>
    </source>
</evidence>
<evidence type="ECO:0000256" key="22">
    <source>
        <dbReference type="ARBA" id="ARBA00023086"/>
    </source>
</evidence>
<comment type="subcellular location">
    <subcellularLocation>
        <location evidence="1">Host cell membrane</location>
        <topology evidence="1">Lipid-anchor</topology>
    </subcellularLocation>
    <subcellularLocation>
        <location evidence="2">Host endosome</location>
        <location evidence="2">Host multivesicular body</location>
    </subcellularLocation>
    <subcellularLocation>
        <location evidence="26">Virion membrane</location>
        <topology evidence="26">Lipid-anchor</topology>
    </subcellularLocation>
    <subcellularLocation>
        <location evidence="28">Virion</location>
    </subcellularLocation>
    <subcellularLocation>
        <location evidence="28">Host cytoplasm</location>
    </subcellularLocation>
    <subcellularLocation>
        <location evidence="28">Host nucleus</location>
    </subcellularLocation>
</comment>
<keyword evidence="29" id="KW-0175">Coiled coil</keyword>
<evidence type="ECO:0000256" key="3">
    <source>
        <dbReference type="ARBA" id="ARBA00008364"/>
    </source>
</evidence>
<evidence type="ECO:0000313" key="33">
    <source>
        <dbReference type="Proteomes" id="UP000132129"/>
    </source>
</evidence>
<evidence type="ECO:0000256" key="2">
    <source>
        <dbReference type="ARBA" id="ARBA00004560"/>
    </source>
</evidence>
<dbReference type="Pfam" id="PF19317">
    <property type="entry name" value="Gag_p24_C"/>
    <property type="match status" value="1"/>
</dbReference>
<feature type="compositionally biased region" description="Pro residues" evidence="30">
    <location>
        <begin position="453"/>
        <end position="462"/>
    </location>
</feature>
<evidence type="ECO:0000256" key="30">
    <source>
        <dbReference type="SAM" id="MobiDB-lite"/>
    </source>
</evidence>